<dbReference type="VEuPathDB" id="VectorBase:AMIN009878"/>
<evidence type="ECO:0008006" key="3">
    <source>
        <dbReference type="Google" id="ProtNLM"/>
    </source>
</evidence>
<name>A0A182WHM4_9DIPT</name>
<evidence type="ECO:0000313" key="1">
    <source>
        <dbReference type="EnsemblMetazoa" id="AMIN009878-PA"/>
    </source>
</evidence>
<dbReference type="AlphaFoldDB" id="A0A182WHM4"/>
<organism evidence="1 2">
    <name type="scientific">Anopheles minimus</name>
    <dbReference type="NCBI Taxonomy" id="112268"/>
    <lineage>
        <taxon>Eukaryota</taxon>
        <taxon>Metazoa</taxon>
        <taxon>Ecdysozoa</taxon>
        <taxon>Arthropoda</taxon>
        <taxon>Hexapoda</taxon>
        <taxon>Insecta</taxon>
        <taxon>Pterygota</taxon>
        <taxon>Neoptera</taxon>
        <taxon>Endopterygota</taxon>
        <taxon>Diptera</taxon>
        <taxon>Nematocera</taxon>
        <taxon>Culicoidea</taxon>
        <taxon>Culicidae</taxon>
        <taxon>Anophelinae</taxon>
        <taxon>Anopheles</taxon>
    </lineage>
</organism>
<dbReference type="Proteomes" id="UP000075920">
    <property type="component" value="Unassembled WGS sequence"/>
</dbReference>
<reference evidence="2" key="1">
    <citation type="submission" date="2013-03" db="EMBL/GenBank/DDBJ databases">
        <title>The Genome Sequence of Anopheles minimus MINIMUS1.</title>
        <authorList>
            <consortium name="The Broad Institute Genomics Platform"/>
            <person name="Neafsey D.E."/>
            <person name="Walton C."/>
            <person name="Walker B."/>
            <person name="Young S.K."/>
            <person name="Zeng Q."/>
            <person name="Gargeya S."/>
            <person name="Fitzgerald M."/>
            <person name="Haas B."/>
            <person name="Abouelleil A."/>
            <person name="Allen A.W."/>
            <person name="Alvarado L."/>
            <person name="Arachchi H.M."/>
            <person name="Berlin A.M."/>
            <person name="Chapman S.B."/>
            <person name="Gainer-Dewar J."/>
            <person name="Goldberg J."/>
            <person name="Griggs A."/>
            <person name="Gujja S."/>
            <person name="Hansen M."/>
            <person name="Howarth C."/>
            <person name="Imamovic A."/>
            <person name="Ireland A."/>
            <person name="Larimer J."/>
            <person name="McCowan C."/>
            <person name="Murphy C."/>
            <person name="Pearson M."/>
            <person name="Poon T.W."/>
            <person name="Priest M."/>
            <person name="Roberts A."/>
            <person name="Saif S."/>
            <person name="Shea T."/>
            <person name="Sisk P."/>
            <person name="Sykes S."/>
            <person name="Wortman J."/>
            <person name="Nusbaum C."/>
            <person name="Birren B."/>
        </authorList>
    </citation>
    <scope>NUCLEOTIDE SEQUENCE [LARGE SCALE GENOMIC DNA]</scope>
    <source>
        <strain evidence="2">MINIMUS1</strain>
    </source>
</reference>
<accession>A0A182WHM4</accession>
<sequence length="84" mass="9899">MGKSDFDYLVSAIGPKIKRNDTQLRRAITVEERLMITLRYLATRDEYSKLQFLFRVSKQSISQIVPEVCRCLNEALQDYIKVHF</sequence>
<proteinExistence type="predicted"/>
<reference evidence="1" key="2">
    <citation type="submission" date="2020-05" db="UniProtKB">
        <authorList>
            <consortium name="EnsemblMetazoa"/>
        </authorList>
    </citation>
    <scope>IDENTIFICATION</scope>
    <source>
        <strain evidence="1">MINIMUS1</strain>
    </source>
</reference>
<evidence type="ECO:0000313" key="2">
    <source>
        <dbReference type="Proteomes" id="UP000075920"/>
    </source>
</evidence>
<keyword evidence="2" id="KW-1185">Reference proteome</keyword>
<protein>
    <recommendedName>
        <fullName evidence="3">Transposase Helix-turn-helix domain-containing protein</fullName>
    </recommendedName>
</protein>
<dbReference type="EnsemblMetazoa" id="AMIN009878-RA">
    <property type="protein sequence ID" value="AMIN009878-PA"/>
    <property type="gene ID" value="AMIN009878"/>
</dbReference>